<dbReference type="Proteomes" id="UP000242180">
    <property type="component" value="Unassembled WGS sequence"/>
</dbReference>
<dbReference type="OrthoDB" id="436852at2759"/>
<comment type="subcellular location">
    <subcellularLocation>
        <location evidence="1">Nucleus</location>
    </subcellularLocation>
</comment>
<feature type="domain" description="PHD-type" evidence="10">
    <location>
        <begin position="613"/>
        <end position="663"/>
    </location>
</feature>
<dbReference type="PANTHER" id="PTHR46452:SF1">
    <property type="entry name" value="TRANSCRIPTION INITIATION FACTOR TFIID SUBUNIT 3"/>
    <property type="match status" value="1"/>
</dbReference>
<dbReference type="InterPro" id="IPR009072">
    <property type="entry name" value="Histone-fold"/>
</dbReference>
<name>A0A1X2H4T5_SYNRA</name>
<dbReference type="GO" id="GO:0005669">
    <property type="term" value="C:transcription factor TFIID complex"/>
    <property type="evidence" value="ECO:0007669"/>
    <property type="project" value="TreeGrafter"/>
</dbReference>
<keyword evidence="4" id="KW-0862">Zinc</keyword>
<evidence type="ECO:0000256" key="7">
    <source>
        <dbReference type="ARBA" id="ARBA00023242"/>
    </source>
</evidence>
<dbReference type="STRING" id="13706.A0A1X2H4T5"/>
<dbReference type="GO" id="GO:0008270">
    <property type="term" value="F:zinc ion binding"/>
    <property type="evidence" value="ECO:0007669"/>
    <property type="project" value="UniProtKB-KW"/>
</dbReference>
<dbReference type="OMA" id="GAFMIAC"/>
<dbReference type="InterPro" id="IPR006565">
    <property type="entry name" value="BTP"/>
</dbReference>
<dbReference type="Pfam" id="PF07524">
    <property type="entry name" value="Bromo_TP"/>
    <property type="match status" value="1"/>
</dbReference>
<dbReference type="InterPro" id="IPR001965">
    <property type="entry name" value="Znf_PHD"/>
</dbReference>
<dbReference type="AlphaFoldDB" id="A0A1X2H4T5"/>
<feature type="compositionally biased region" description="Low complexity" evidence="9">
    <location>
        <begin position="482"/>
        <end position="496"/>
    </location>
</feature>
<evidence type="ECO:0000259" key="10">
    <source>
        <dbReference type="PROSITE" id="PS50016"/>
    </source>
</evidence>
<dbReference type="InterPro" id="IPR019787">
    <property type="entry name" value="Znf_PHD-finger"/>
</dbReference>
<keyword evidence="2" id="KW-0479">Metal-binding</keyword>
<feature type="compositionally biased region" description="Polar residues" evidence="9">
    <location>
        <begin position="421"/>
        <end position="445"/>
    </location>
</feature>
<dbReference type="Pfam" id="PF00628">
    <property type="entry name" value="PHD"/>
    <property type="match status" value="1"/>
</dbReference>
<evidence type="ECO:0000256" key="3">
    <source>
        <dbReference type="ARBA" id="ARBA00022771"/>
    </source>
</evidence>
<feature type="compositionally biased region" description="Acidic residues" evidence="9">
    <location>
        <begin position="129"/>
        <end position="155"/>
    </location>
</feature>
<gene>
    <name evidence="11" type="ORF">BCR43DRAFT_526981</name>
</gene>
<dbReference type="GO" id="GO:0045944">
    <property type="term" value="P:positive regulation of transcription by RNA polymerase II"/>
    <property type="evidence" value="ECO:0007669"/>
    <property type="project" value="TreeGrafter"/>
</dbReference>
<dbReference type="PROSITE" id="PS01359">
    <property type="entry name" value="ZF_PHD_1"/>
    <property type="match status" value="1"/>
</dbReference>
<evidence type="ECO:0000256" key="2">
    <source>
        <dbReference type="ARBA" id="ARBA00022723"/>
    </source>
</evidence>
<feature type="region of interest" description="Disordered" evidence="9">
    <location>
        <begin position="267"/>
        <end position="301"/>
    </location>
</feature>
<dbReference type="InterPro" id="IPR011011">
    <property type="entry name" value="Znf_FYVE_PHD"/>
</dbReference>
<feature type="region of interest" description="Disordered" evidence="9">
    <location>
        <begin position="412"/>
        <end position="445"/>
    </location>
</feature>
<dbReference type="InParanoid" id="A0A1X2H4T5"/>
<accession>A0A1X2H4T5</accession>
<feature type="compositionally biased region" description="Polar residues" evidence="9">
    <location>
        <begin position="497"/>
        <end position="506"/>
    </location>
</feature>
<dbReference type="GO" id="GO:0046982">
    <property type="term" value="F:protein heterodimerization activity"/>
    <property type="evidence" value="ECO:0007669"/>
    <property type="project" value="InterPro"/>
</dbReference>
<dbReference type="Gene3D" id="1.10.20.10">
    <property type="entry name" value="Histone, subunit A"/>
    <property type="match status" value="1"/>
</dbReference>
<reference evidence="11 12" key="1">
    <citation type="submission" date="2016-07" db="EMBL/GenBank/DDBJ databases">
        <title>Pervasive Adenine N6-methylation of Active Genes in Fungi.</title>
        <authorList>
            <consortium name="DOE Joint Genome Institute"/>
            <person name="Mondo S.J."/>
            <person name="Dannebaum R.O."/>
            <person name="Kuo R.C."/>
            <person name="Labutti K."/>
            <person name="Haridas S."/>
            <person name="Kuo A."/>
            <person name="Salamov A."/>
            <person name="Ahrendt S.R."/>
            <person name="Lipzen A."/>
            <person name="Sullivan W."/>
            <person name="Andreopoulos W.B."/>
            <person name="Clum A."/>
            <person name="Lindquist E."/>
            <person name="Daum C."/>
            <person name="Ramamoorthy G.K."/>
            <person name="Gryganskyi A."/>
            <person name="Culley D."/>
            <person name="Magnuson J.K."/>
            <person name="James T.Y."/>
            <person name="O'Malley M.A."/>
            <person name="Stajich J.E."/>
            <person name="Spatafora J.W."/>
            <person name="Visel A."/>
            <person name="Grigoriev I.V."/>
        </authorList>
    </citation>
    <scope>NUCLEOTIDE SEQUENCE [LARGE SCALE GENOMIC DNA]</scope>
    <source>
        <strain evidence="11 12">NRRL 2496</strain>
    </source>
</reference>
<dbReference type="InterPro" id="IPR019786">
    <property type="entry name" value="Zinc_finger_PHD-type_CS"/>
</dbReference>
<dbReference type="SMART" id="SM00576">
    <property type="entry name" value="BTP"/>
    <property type="match status" value="1"/>
</dbReference>
<dbReference type="Gene3D" id="3.30.40.10">
    <property type="entry name" value="Zinc/RING finger domain, C3HC4 (zinc finger)"/>
    <property type="match status" value="1"/>
</dbReference>
<feature type="compositionally biased region" description="Low complexity" evidence="9">
    <location>
        <begin position="535"/>
        <end position="592"/>
    </location>
</feature>
<keyword evidence="5" id="KW-0805">Transcription regulation</keyword>
<evidence type="ECO:0000256" key="1">
    <source>
        <dbReference type="ARBA" id="ARBA00004123"/>
    </source>
</evidence>
<evidence type="ECO:0000256" key="9">
    <source>
        <dbReference type="SAM" id="MobiDB-lite"/>
    </source>
</evidence>
<dbReference type="SMART" id="SM00249">
    <property type="entry name" value="PHD"/>
    <property type="match status" value="1"/>
</dbReference>
<feature type="region of interest" description="Disordered" evidence="9">
    <location>
        <begin position="482"/>
        <end position="592"/>
    </location>
</feature>
<feature type="region of interest" description="Disordered" evidence="9">
    <location>
        <begin position="127"/>
        <end position="231"/>
    </location>
</feature>
<evidence type="ECO:0000256" key="6">
    <source>
        <dbReference type="ARBA" id="ARBA00023163"/>
    </source>
</evidence>
<keyword evidence="3 8" id="KW-0863">Zinc-finger</keyword>
<feature type="compositionally biased region" description="Polar residues" evidence="9">
    <location>
        <begin position="267"/>
        <end position="280"/>
    </location>
</feature>
<evidence type="ECO:0000256" key="8">
    <source>
        <dbReference type="PROSITE-ProRule" id="PRU00146"/>
    </source>
</evidence>
<organism evidence="11 12">
    <name type="scientific">Syncephalastrum racemosum</name>
    <name type="common">Filamentous fungus</name>
    <dbReference type="NCBI Taxonomy" id="13706"/>
    <lineage>
        <taxon>Eukaryota</taxon>
        <taxon>Fungi</taxon>
        <taxon>Fungi incertae sedis</taxon>
        <taxon>Mucoromycota</taxon>
        <taxon>Mucoromycotina</taxon>
        <taxon>Mucoromycetes</taxon>
        <taxon>Mucorales</taxon>
        <taxon>Syncephalastraceae</taxon>
        <taxon>Syncephalastrum</taxon>
    </lineage>
</organism>
<feature type="compositionally biased region" description="Low complexity" evidence="9">
    <location>
        <begin position="207"/>
        <end position="226"/>
    </location>
</feature>
<dbReference type="PROSITE" id="PS50016">
    <property type="entry name" value="ZF_PHD_2"/>
    <property type="match status" value="1"/>
</dbReference>
<sequence>MPDQYVFELLRTMALQILQSAGFDSAHTDPTHVLTDIMGKYIEMLAATASAYAQLAGRANPNPFDVMDSLHEVDIDLDTLREWLDEEGKALMPAWTAQSDPGRTIEGFVGNGRRRYDDALVFEYRDMEENSDNEEEAEEAEEAEEEAAESADTEETEHPLSPPDQIPDTLYTEKQQEEKNLPSHIPPYMPPFPSDTKEEDQPPPQLPHLQQQQQQQQQQHQHPLHPALAHNSDAPAPIIVRHRRKPVDNPFTHVVSYEESIMATEKTTPALTLPSPSSVEENQDKAQSRQHQEDVRPNRNLPMKRALESLQSEPEQSKKARLGLSGNHTMFRQFTQDEAAPGNTMFTSNPGILGELLRRVAPPAMVSKLSSPNLLVDVAATQQYNAPNGAPANAVNTAEKTPSMLATLAGGQYNKKPEEPTPSSAAQPTSALPASNENNTTVSKQPSAPISLASLSAGAASSSSSSSSKKKKLPKLMLNLSNGEAAAGGPASSSSADNTPVSTPSTAAPKIRFKIKPPEPAAAATTAQSGAHPEPASSSTTFSSAAPQPTSSAAASTPTTATSLPASTSIAATMPSATTATTTTTTTTTTTSAATPAVITPAALPIDANSTEIIRCVCDHPTVDYGAFMIACDQCGVWFHGNCVGIAESDQVEEWYCSSCRPASS</sequence>
<evidence type="ECO:0000313" key="11">
    <source>
        <dbReference type="EMBL" id="ORY93424.1"/>
    </source>
</evidence>
<keyword evidence="7" id="KW-0539">Nucleus</keyword>
<dbReference type="EMBL" id="MCGN01000009">
    <property type="protein sequence ID" value="ORY93424.1"/>
    <property type="molecule type" value="Genomic_DNA"/>
</dbReference>
<dbReference type="PANTHER" id="PTHR46452">
    <property type="entry name" value="TRANSCRIPTION INITIATION FACTOR TFIID SUBUNIT 3"/>
    <property type="match status" value="1"/>
</dbReference>
<evidence type="ECO:0000256" key="4">
    <source>
        <dbReference type="ARBA" id="ARBA00022833"/>
    </source>
</evidence>
<protein>
    <recommendedName>
        <fullName evidence="10">PHD-type domain-containing protein</fullName>
    </recommendedName>
</protein>
<dbReference type="InterPro" id="IPR013083">
    <property type="entry name" value="Znf_RING/FYVE/PHD"/>
</dbReference>
<keyword evidence="12" id="KW-1185">Reference proteome</keyword>
<evidence type="ECO:0000313" key="12">
    <source>
        <dbReference type="Proteomes" id="UP000242180"/>
    </source>
</evidence>
<feature type="compositionally biased region" description="Pro residues" evidence="9">
    <location>
        <begin position="184"/>
        <end position="193"/>
    </location>
</feature>
<proteinExistence type="predicted"/>
<evidence type="ECO:0000256" key="5">
    <source>
        <dbReference type="ARBA" id="ARBA00023015"/>
    </source>
</evidence>
<feature type="compositionally biased region" description="Basic and acidic residues" evidence="9">
    <location>
        <begin position="282"/>
        <end position="297"/>
    </location>
</feature>
<keyword evidence="6" id="KW-0804">Transcription</keyword>
<comment type="caution">
    <text evidence="11">The sequence shown here is derived from an EMBL/GenBank/DDBJ whole genome shotgun (WGS) entry which is preliminary data.</text>
</comment>
<dbReference type="SUPFAM" id="SSF57903">
    <property type="entry name" value="FYVE/PHD zinc finger"/>
    <property type="match status" value="1"/>
</dbReference>